<proteinExistence type="predicted"/>
<dbReference type="WBParaSite" id="PgR077_g019_t17">
    <property type="protein sequence ID" value="PgR077_g019_t17"/>
    <property type="gene ID" value="PgR077_g019"/>
</dbReference>
<evidence type="ECO:0000313" key="2">
    <source>
        <dbReference type="Proteomes" id="UP000887569"/>
    </source>
</evidence>
<organism evidence="2 3">
    <name type="scientific">Parascaris univalens</name>
    <name type="common">Nematode worm</name>
    <dbReference type="NCBI Taxonomy" id="6257"/>
    <lineage>
        <taxon>Eukaryota</taxon>
        <taxon>Metazoa</taxon>
        <taxon>Ecdysozoa</taxon>
        <taxon>Nematoda</taxon>
        <taxon>Chromadorea</taxon>
        <taxon>Rhabditida</taxon>
        <taxon>Spirurina</taxon>
        <taxon>Ascaridomorpha</taxon>
        <taxon>Ascaridoidea</taxon>
        <taxon>Ascarididae</taxon>
        <taxon>Parascaris</taxon>
    </lineage>
</organism>
<dbReference type="Gene3D" id="1.10.287.1490">
    <property type="match status" value="1"/>
</dbReference>
<feature type="compositionally biased region" description="Polar residues" evidence="1">
    <location>
        <begin position="11"/>
        <end position="23"/>
    </location>
</feature>
<sequence length="184" mass="21547">KTERFRPAHKSTPSPSHAESNSMQLKARIDELERKLKEVDVSAQSSIEAREGDEHSVLQLTIDSLHDELKQKEGEVERLRKEHNDAEWSLGEHRQWLTDARNRIAELEQEISKLRDSYESALKSARTEVYELHEKNIKLEETLKKTEITVVNLQKEKEATRRSLIPEQPSVEFKNREELEQEII</sequence>
<evidence type="ECO:0000256" key="1">
    <source>
        <dbReference type="SAM" id="MobiDB-lite"/>
    </source>
</evidence>
<feature type="region of interest" description="Disordered" evidence="1">
    <location>
        <begin position="1"/>
        <end position="23"/>
    </location>
</feature>
<reference evidence="3" key="1">
    <citation type="submission" date="2022-11" db="UniProtKB">
        <authorList>
            <consortium name="WormBaseParasite"/>
        </authorList>
    </citation>
    <scope>IDENTIFICATION</scope>
</reference>
<evidence type="ECO:0000313" key="3">
    <source>
        <dbReference type="WBParaSite" id="PgR077_g019_t17"/>
    </source>
</evidence>
<dbReference type="Proteomes" id="UP000887569">
    <property type="component" value="Unplaced"/>
</dbReference>
<dbReference type="AlphaFoldDB" id="A0A915C159"/>
<accession>A0A915C159</accession>
<protein>
    <submittedName>
        <fullName evidence="3">TAR DNA-binding protein 43 N-terminal domain-containing protein</fullName>
    </submittedName>
</protein>
<keyword evidence="2" id="KW-1185">Reference proteome</keyword>
<name>A0A915C159_PARUN</name>